<feature type="region of interest" description="Disordered" evidence="1">
    <location>
        <begin position="454"/>
        <end position="489"/>
    </location>
</feature>
<dbReference type="PANTHER" id="PTHR24216">
    <property type="entry name" value="PAXILLIN-RELATED"/>
    <property type="match status" value="1"/>
</dbReference>
<feature type="compositionally biased region" description="Basic and acidic residues" evidence="1">
    <location>
        <begin position="957"/>
        <end position="972"/>
    </location>
</feature>
<feature type="region of interest" description="Disordered" evidence="1">
    <location>
        <begin position="643"/>
        <end position="701"/>
    </location>
</feature>
<feature type="compositionally biased region" description="Low complexity" evidence="1">
    <location>
        <begin position="93"/>
        <end position="120"/>
    </location>
</feature>
<dbReference type="RefSeq" id="XP_029220439.1">
    <property type="nucleotide sequence ID" value="XM_029363073.1"/>
</dbReference>
<feature type="region of interest" description="Disordered" evidence="1">
    <location>
        <begin position="1201"/>
        <end position="1280"/>
    </location>
</feature>
<feature type="compositionally biased region" description="Low complexity" evidence="1">
    <location>
        <begin position="674"/>
        <end position="690"/>
    </location>
</feature>
<feature type="compositionally biased region" description="Low complexity" evidence="1">
    <location>
        <begin position="1125"/>
        <end position="1143"/>
    </location>
</feature>
<comment type="caution">
    <text evidence="2">The sequence shown here is derived from an EMBL/GenBank/DDBJ whole genome shotgun (WGS) entry which is preliminary data.</text>
</comment>
<gene>
    <name evidence="2" type="ORF">BESB_046220</name>
</gene>
<feature type="compositionally biased region" description="Low complexity" evidence="1">
    <location>
        <begin position="134"/>
        <end position="189"/>
    </location>
</feature>
<evidence type="ECO:0000313" key="3">
    <source>
        <dbReference type="Proteomes" id="UP000224006"/>
    </source>
</evidence>
<dbReference type="GeneID" id="40309552"/>
<feature type="compositionally biased region" description="Polar residues" evidence="1">
    <location>
        <begin position="775"/>
        <end position="792"/>
    </location>
</feature>
<organism evidence="2 3">
    <name type="scientific">Besnoitia besnoiti</name>
    <name type="common">Apicomplexan protozoan</name>
    <dbReference type="NCBI Taxonomy" id="94643"/>
    <lineage>
        <taxon>Eukaryota</taxon>
        <taxon>Sar</taxon>
        <taxon>Alveolata</taxon>
        <taxon>Apicomplexa</taxon>
        <taxon>Conoidasida</taxon>
        <taxon>Coccidia</taxon>
        <taxon>Eucoccidiorida</taxon>
        <taxon>Eimeriorina</taxon>
        <taxon>Sarcocystidae</taxon>
        <taxon>Besnoitia</taxon>
    </lineage>
</organism>
<protein>
    <submittedName>
        <fullName evidence="2">Uncharacterized protein</fullName>
    </submittedName>
</protein>
<feature type="compositionally biased region" description="Low complexity" evidence="1">
    <location>
        <begin position="1302"/>
        <end position="1323"/>
    </location>
</feature>
<feature type="compositionally biased region" description="Low complexity" evidence="1">
    <location>
        <begin position="234"/>
        <end position="244"/>
    </location>
</feature>
<feature type="compositionally biased region" description="Low complexity" evidence="1">
    <location>
        <begin position="64"/>
        <end position="87"/>
    </location>
</feature>
<feature type="compositionally biased region" description="Low complexity" evidence="1">
    <location>
        <begin position="817"/>
        <end position="828"/>
    </location>
</feature>
<feature type="region of interest" description="Disordered" evidence="1">
    <location>
        <begin position="1292"/>
        <end position="1326"/>
    </location>
</feature>
<proteinExistence type="predicted"/>
<feature type="compositionally biased region" description="Low complexity" evidence="1">
    <location>
        <begin position="974"/>
        <end position="985"/>
    </location>
</feature>
<name>A0A2A9MLR8_BESBE</name>
<keyword evidence="3" id="KW-1185">Reference proteome</keyword>
<feature type="region of interest" description="Disordered" evidence="1">
    <location>
        <begin position="754"/>
        <end position="862"/>
    </location>
</feature>
<feature type="region of interest" description="Disordered" evidence="1">
    <location>
        <begin position="535"/>
        <end position="560"/>
    </location>
</feature>
<sequence>MAAPVGDGKGNPVAWGHLLAPERPSHMHWPSSGLLLPQSSSLLPLSCLESRVSHSERDRRHSGRQQASQSSRSSEAPGESVSATAPSTPSPSLPRSSRLPAPAPKASPSSASSLTSSASSPPLPLSRAHRRRPSLTPSSLHLLPRARLSAGLASSGPCPSSSEEGGCSRSLLSPCGSSSLRASSRLPPAAEEKKATRGQETPTPAAAFHVSLLSEQTAVSPACDGGEGGDQARGGRCAAPARASRGGRDAESRAQDELRGGREREARSDAPSPAESQKVAKAAEDAGEADAEEAGGSQSPTRVRSPPGDGDAVAHGSGCRLGVESDRRRASARGKRSVLPAPSRRGVDSGGVGFCVKEDRERDKEDDVEEDLAARFHDSVAAWGHSPLGRENAVQMRQNSSPFSNSTSVAPPASRELVAWAQCLYAELREACLLQPPPFHALLARSRRTAEVKRGAGERLTLSRGASGDEAAERPLETERCQREEDARQGANGQVIAALLETVELLLHELHREQRAQRDQEDFILRRGSEWRRQQDALDAAESAEREERDRRRAAENAALRATEASRDALRTLRQRHALVMEKNRALTAVVRRLSVDLRKKERLCDKLKASLGTLLPLPCQQRVQQLTPSFEITAPLSRHAALSPPSLGVPNPSAAQAARRRSCLPSPRRAPRHSSASPVGGSGSPRGAAQSGESPSPLETVGALEEALEACFVREVELVRVAHKQRDRTRTLEFEVKQLKAQLAAARESMAQETLAKRARARGGQRRGLDATSRKSSGAASRRNATSSSISRGEPERPGARDSSASPDRQLRRDAAAAAASRSASAAPTLDAELARERPEEKRACAEDNKEGMRVGTSRPVGGERVGAVAEHAVISSRPSDASACSSRNDPGVQLYENEPSVPCFGSGRPVKHCPSPSASLCVAASSPVALIASPAPEAVLPPASAAPAAPQGSLHPKEGLSMESEKRDPHWTASEASTRSTSRCGSALSPSAGSFFPSLHGQHREAAKPLHAITPPAPAETEELEDEAGRGQLPEGGGADAETGVRRGGRAAERHHVRAGEEGEDHNERETEGERRGGEPTQRQREAASTRRRSGAGHEGTAYRRCSLQEQSEPEEPHESEISESSGRTPAGGVALSALAAVRDEKGSPSFGGGGERAQRLNGASQSASVAGGNYGDVAGVLGAFEGAPASLFCSPPSSTAFSSPFTFSRPSPPLGAASPPAPAPQRPPFARDFEFRQPCAIGVGEARPTRGAAHDLPPPSRGEGGRGDHAREAYDAQRHQLLFSSLLQTEGSPSGAHEASSASRPARGPVAAPPASAESAWPQRVRLETPHFAGAESGVRGRVSIAQPRRFALPQGPPQPAEALPGGEGGQPFAAPLADTSPKTPQLLAASMSLRPQGAVCVAAPAHRRSPSHTSSPRLLHEAAARGEEGAASLFGPSPAPAEAFRVGGSLGFRQRQAPFEPDGAGGLGGAWPVLLWEPPGGGVDCASPFKRRGGRAAQASRAALPPSFLPSASPRPVSPFSKTSSFMSASHASSAVGGRCSGSSFISVSNSSGGEAAPWGFDRPGKPLYTGRRSALDARQKRCGWTAPRAVLRRAAPDEKVAFRVQRKGGNSFEGCVLRMQESAQPIFDIGGVRILHAFQRGPLYWTTPPFLNSPVLSAEV</sequence>
<dbReference type="STRING" id="94643.A0A2A9MLR8"/>
<dbReference type="Proteomes" id="UP000224006">
    <property type="component" value="Chromosome III"/>
</dbReference>
<feature type="region of interest" description="Disordered" evidence="1">
    <location>
        <begin position="1353"/>
        <end position="1384"/>
    </location>
</feature>
<accession>A0A2A9MLR8</accession>
<dbReference type="KEGG" id="bbes:BESB_046220"/>
<feature type="region of interest" description="Disordered" evidence="1">
    <location>
        <begin position="944"/>
        <end position="1007"/>
    </location>
</feature>
<feature type="compositionally biased region" description="Basic and acidic residues" evidence="1">
    <location>
        <begin position="543"/>
        <end position="555"/>
    </location>
</feature>
<feature type="compositionally biased region" description="Basic and acidic residues" evidence="1">
    <location>
        <begin position="1266"/>
        <end position="1280"/>
    </location>
</feature>
<feature type="compositionally biased region" description="Basic and acidic residues" evidence="1">
    <location>
        <begin position="834"/>
        <end position="854"/>
    </location>
</feature>
<reference evidence="2 3" key="1">
    <citation type="submission" date="2017-09" db="EMBL/GenBank/DDBJ databases">
        <title>Genome sequencing of Besnoitia besnoiti strain Bb-Ger1.</title>
        <authorList>
            <person name="Schares G."/>
            <person name="Venepally P."/>
            <person name="Lorenzi H.A."/>
        </authorList>
    </citation>
    <scope>NUCLEOTIDE SEQUENCE [LARGE SCALE GENOMIC DNA]</scope>
    <source>
        <strain evidence="2 3">Bb-Ger1</strain>
    </source>
</reference>
<evidence type="ECO:0000256" key="1">
    <source>
        <dbReference type="SAM" id="MobiDB-lite"/>
    </source>
</evidence>
<evidence type="ECO:0000313" key="2">
    <source>
        <dbReference type="EMBL" id="PFH36430.1"/>
    </source>
</evidence>
<feature type="compositionally biased region" description="Low complexity" evidence="1">
    <location>
        <begin position="1201"/>
        <end position="1221"/>
    </location>
</feature>
<feature type="compositionally biased region" description="Basic and acidic residues" evidence="1">
    <location>
        <begin position="246"/>
        <end position="268"/>
    </location>
</feature>
<dbReference type="EMBL" id="NWUJ01000003">
    <property type="protein sequence ID" value="PFH36430.1"/>
    <property type="molecule type" value="Genomic_DNA"/>
</dbReference>
<dbReference type="VEuPathDB" id="ToxoDB:BESB_046220"/>
<feature type="region of interest" description="Disordered" evidence="1">
    <location>
        <begin position="1020"/>
        <end position="1164"/>
    </location>
</feature>
<feature type="compositionally biased region" description="Basic and acidic residues" evidence="1">
    <location>
        <begin position="471"/>
        <end position="488"/>
    </location>
</feature>
<feature type="region of interest" description="Disordered" evidence="1">
    <location>
        <begin position="50"/>
        <end position="352"/>
    </location>
</feature>
<feature type="compositionally biased region" description="Basic and acidic residues" evidence="1">
    <location>
        <begin position="1052"/>
        <end position="1091"/>
    </location>
</feature>
<dbReference type="PANTHER" id="PTHR24216:SF65">
    <property type="entry name" value="PAXILLIN-LIKE PROTEIN 1"/>
    <property type="match status" value="1"/>
</dbReference>